<keyword evidence="2" id="KW-0732">Signal</keyword>
<protein>
    <recommendedName>
        <fullName evidence="5">Secreted protein</fullName>
    </recommendedName>
</protein>
<reference evidence="4" key="1">
    <citation type="journal article" date="2019" name="Int. J. Syst. Evol. Microbiol.">
        <title>The Global Catalogue of Microorganisms (GCM) 10K type strain sequencing project: providing services to taxonomists for standard genome sequencing and annotation.</title>
        <authorList>
            <consortium name="The Broad Institute Genomics Platform"/>
            <consortium name="The Broad Institute Genome Sequencing Center for Infectious Disease"/>
            <person name="Wu L."/>
            <person name="Ma J."/>
        </authorList>
    </citation>
    <scope>NUCLEOTIDE SEQUENCE [LARGE SCALE GENOMIC DNA]</scope>
    <source>
        <strain evidence="4">JCM 16703</strain>
    </source>
</reference>
<dbReference type="EMBL" id="BAAAZH010000013">
    <property type="protein sequence ID" value="GAA4118586.1"/>
    <property type="molecule type" value="Genomic_DNA"/>
</dbReference>
<sequence length="920" mass="96789">MSSPALSSGRRVRAALGAVLAAATLAGTASASAAATATAVPAAAGVRAEQIGRWAVAPLADGSWEVAWTAPDRLPIGSDRPRIVVADADARVGTATLDAAGRRVSAVVAGIARPAVADLDVVLSGDRLDEAGDDLAARVGTAARRAGAPDPGFPDLDVDPGVPGSFPVVSSDYQLDPVKLPGMPQPIEMVGHVVEPASDAATGPRPLVLFLHGRHEFCYLPDAGPDDYPSGDWPCRAPEQEIPSQLGYDYAQRLLASQGYATVSVRVNGINAQDYRLADGGASARAAIVAAHLDHWATIAAAHDVDLSRVVLVGHSRGGEGVARAALQIPLTAPYRIVGEVLLAPTDFSYQTSPYVPSVTVLPYCDGDVSDLEGQRFTDVGRDVLGDDTALRSSVLVFGANHNFFNTEWTPGLSAAPSMDDWGGSEDGTCGSVENGRLTPQGQQDVGAAYIAGAVHLFADGDQRYLPMFDGSPVHVASVGDAEVLSSAIGGGRDLRRPRLDTGLSLASAGASSRFCTGRTSAPDSRTDCDPDAAGAVAPHWYGNGEGAPTRTFAEFGWTASGQSAGLVLDRPLDLSGAGARLALRTIVDPSTGPVALGVRLTDADGHAEVFTPEGGSTLPVLPADQPRLWAQAVLVDPIGRAGLDLARIVQVDLVGRSTRGHLWLADLAAASPSLAPVPQRRAATVSIGTVRTLEGDGAPKQRTLQVPVTVSGLTRPARVRIVVVGQARGDRAVYPLDLAPGQTSATIPVTYEADRRDDYRRITQVVAFAVDGAMPDQSNGQARVDDDDPAPRTTVDVRDRRVQEGEPIRVRVTVHGRSDKNLGVSLSAQTEGPQPAHPLQVGDLPASYRAEVYLPEEHLGWSLARAYFSLYENLEKKRTIEFSIPTLRDRVKEGTETFRFAVQIDRRTVIRTVRVDDAR</sequence>
<dbReference type="Gene3D" id="3.40.50.1820">
    <property type="entry name" value="alpha/beta hydrolase"/>
    <property type="match status" value="1"/>
</dbReference>
<comment type="caution">
    <text evidence="3">The sequence shown here is derived from an EMBL/GenBank/DDBJ whole genome shotgun (WGS) entry which is preliminary data.</text>
</comment>
<evidence type="ECO:0000256" key="2">
    <source>
        <dbReference type="SAM" id="SignalP"/>
    </source>
</evidence>
<feature type="region of interest" description="Disordered" evidence="1">
    <location>
        <begin position="774"/>
        <end position="796"/>
    </location>
</feature>
<keyword evidence="4" id="KW-1185">Reference proteome</keyword>
<dbReference type="Proteomes" id="UP001501495">
    <property type="component" value="Unassembled WGS sequence"/>
</dbReference>
<accession>A0ABP7XIJ2</accession>
<dbReference type="RefSeq" id="WP_344733248.1">
    <property type="nucleotide sequence ID" value="NZ_BAAAZH010000013.1"/>
</dbReference>
<proteinExistence type="predicted"/>
<organism evidence="3 4">
    <name type="scientific">Nocardioides fonticola</name>
    <dbReference type="NCBI Taxonomy" id="450363"/>
    <lineage>
        <taxon>Bacteria</taxon>
        <taxon>Bacillati</taxon>
        <taxon>Actinomycetota</taxon>
        <taxon>Actinomycetes</taxon>
        <taxon>Propionibacteriales</taxon>
        <taxon>Nocardioidaceae</taxon>
        <taxon>Nocardioides</taxon>
    </lineage>
</organism>
<evidence type="ECO:0000256" key="1">
    <source>
        <dbReference type="SAM" id="MobiDB-lite"/>
    </source>
</evidence>
<dbReference type="SUPFAM" id="SSF53474">
    <property type="entry name" value="alpha/beta-Hydrolases"/>
    <property type="match status" value="1"/>
</dbReference>
<feature type="signal peptide" evidence="2">
    <location>
        <begin position="1"/>
        <end position="33"/>
    </location>
</feature>
<evidence type="ECO:0000313" key="3">
    <source>
        <dbReference type="EMBL" id="GAA4118586.1"/>
    </source>
</evidence>
<gene>
    <name evidence="3" type="ORF">GCM10022215_20300</name>
</gene>
<dbReference type="InterPro" id="IPR029058">
    <property type="entry name" value="AB_hydrolase_fold"/>
</dbReference>
<evidence type="ECO:0000313" key="4">
    <source>
        <dbReference type="Proteomes" id="UP001501495"/>
    </source>
</evidence>
<evidence type="ECO:0008006" key="5">
    <source>
        <dbReference type="Google" id="ProtNLM"/>
    </source>
</evidence>
<name>A0ABP7XIJ2_9ACTN</name>
<feature type="chain" id="PRO_5045788902" description="Secreted protein" evidence="2">
    <location>
        <begin position="34"/>
        <end position="920"/>
    </location>
</feature>